<dbReference type="Proteomes" id="UP001066276">
    <property type="component" value="Chromosome 8"/>
</dbReference>
<organism evidence="1 2">
    <name type="scientific">Pleurodeles waltl</name>
    <name type="common">Iberian ribbed newt</name>
    <dbReference type="NCBI Taxonomy" id="8319"/>
    <lineage>
        <taxon>Eukaryota</taxon>
        <taxon>Metazoa</taxon>
        <taxon>Chordata</taxon>
        <taxon>Craniata</taxon>
        <taxon>Vertebrata</taxon>
        <taxon>Euteleostomi</taxon>
        <taxon>Amphibia</taxon>
        <taxon>Batrachia</taxon>
        <taxon>Caudata</taxon>
        <taxon>Salamandroidea</taxon>
        <taxon>Salamandridae</taxon>
        <taxon>Pleurodelinae</taxon>
        <taxon>Pleurodeles</taxon>
    </lineage>
</organism>
<reference evidence="1" key="1">
    <citation type="journal article" date="2022" name="bioRxiv">
        <title>Sequencing and chromosome-scale assembly of the giantPleurodeles waltlgenome.</title>
        <authorList>
            <person name="Brown T."/>
            <person name="Elewa A."/>
            <person name="Iarovenko S."/>
            <person name="Subramanian E."/>
            <person name="Araus A.J."/>
            <person name="Petzold A."/>
            <person name="Susuki M."/>
            <person name="Suzuki K.-i.T."/>
            <person name="Hayashi T."/>
            <person name="Toyoda A."/>
            <person name="Oliveira C."/>
            <person name="Osipova E."/>
            <person name="Leigh N.D."/>
            <person name="Simon A."/>
            <person name="Yun M.H."/>
        </authorList>
    </citation>
    <scope>NUCLEOTIDE SEQUENCE</scope>
    <source>
        <strain evidence="1">20211129_DDA</strain>
        <tissue evidence="1">Liver</tissue>
    </source>
</reference>
<name>A0AAV7NN74_PLEWA</name>
<accession>A0AAV7NN74</accession>
<comment type="caution">
    <text evidence="1">The sequence shown here is derived from an EMBL/GenBank/DDBJ whole genome shotgun (WGS) entry which is preliminary data.</text>
</comment>
<gene>
    <name evidence="1" type="ORF">NDU88_004752</name>
</gene>
<sequence length="173" mass="19128">MVVVGPRSLRNYTLLRPRGPPHPASLHRPSCSFYPTLGTQWSVGAVTARSAWLWGKGVRDPPGSGCRSFSTTNEERQYSQPCTTLRCAPEPRAKSRPMPCSPEQATSPLQSCRCRAVATEPPVIWRPVSVHWKPPLWPSCGRGLPRSLRLAAASRFLHLGSHVRLRPDHAPPV</sequence>
<evidence type="ECO:0000313" key="1">
    <source>
        <dbReference type="EMBL" id="KAJ1116542.1"/>
    </source>
</evidence>
<evidence type="ECO:0000313" key="2">
    <source>
        <dbReference type="Proteomes" id="UP001066276"/>
    </source>
</evidence>
<proteinExistence type="predicted"/>
<protein>
    <submittedName>
        <fullName evidence="1">Uncharacterized protein</fullName>
    </submittedName>
</protein>
<keyword evidence="2" id="KW-1185">Reference proteome</keyword>
<dbReference type="AlphaFoldDB" id="A0AAV7NN74"/>
<dbReference type="EMBL" id="JANPWB010000012">
    <property type="protein sequence ID" value="KAJ1116542.1"/>
    <property type="molecule type" value="Genomic_DNA"/>
</dbReference>